<evidence type="ECO:0000256" key="4">
    <source>
        <dbReference type="SAM" id="Phobius"/>
    </source>
</evidence>
<dbReference type="RefSeq" id="WP_345417456.1">
    <property type="nucleotide sequence ID" value="NZ_AP031496.1"/>
</dbReference>
<keyword evidence="4" id="KW-0812">Transmembrane</keyword>
<proteinExistence type="inferred from homology"/>
<dbReference type="PANTHER" id="PTHR30093:SF34">
    <property type="entry name" value="PREPILIN PEPTIDASE-DEPENDENT PROTEIN D"/>
    <property type="match status" value="1"/>
</dbReference>
<dbReference type="GO" id="GO:0044096">
    <property type="term" value="C:type IV pilus"/>
    <property type="evidence" value="ECO:0007669"/>
    <property type="project" value="TreeGrafter"/>
</dbReference>
<comment type="similarity">
    <text evidence="1 3">Belongs to the N-Me-Phe pilin family.</text>
</comment>
<organism evidence="5 6">
    <name type="scientific">Halioxenophilus aromaticivorans</name>
    <dbReference type="NCBI Taxonomy" id="1306992"/>
    <lineage>
        <taxon>Bacteria</taxon>
        <taxon>Pseudomonadati</taxon>
        <taxon>Pseudomonadota</taxon>
        <taxon>Gammaproteobacteria</taxon>
        <taxon>Alteromonadales</taxon>
        <taxon>Alteromonadaceae</taxon>
        <taxon>Halioxenophilus</taxon>
    </lineage>
</organism>
<evidence type="ECO:0000256" key="2">
    <source>
        <dbReference type="ARBA" id="ARBA00022481"/>
    </source>
</evidence>
<protein>
    <submittedName>
        <fullName evidence="5">Fimbrial major subunit PilE</fullName>
    </submittedName>
</protein>
<dbReference type="EMBL" id="BAABLX010000007">
    <property type="protein sequence ID" value="GAA4933774.1"/>
    <property type="molecule type" value="Genomic_DNA"/>
</dbReference>
<sequence length="151" mass="15622">MKQQAQAGFTLIELMIVVAIIGILAAVALPAYQDYTARSQVSEAVTLASGLKATVSEIYATEGTFDEADSEDKGLPAAADVKGNYVQEVEVTNGVIVALMASSGIGEQIQDKTLTLSPSTTAGSITWVCGGASKDSTNGIADKYLPAECRS</sequence>
<evidence type="ECO:0000256" key="1">
    <source>
        <dbReference type="ARBA" id="ARBA00005233"/>
    </source>
</evidence>
<evidence type="ECO:0000256" key="3">
    <source>
        <dbReference type="RuleBase" id="RU000389"/>
    </source>
</evidence>
<keyword evidence="4" id="KW-0472">Membrane</keyword>
<dbReference type="Pfam" id="PF00114">
    <property type="entry name" value="Pilin"/>
    <property type="match status" value="1"/>
</dbReference>
<feature type="transmembrane region" description="Helical" evidence="4">
    <location>
        <begin position="12"/>
        <end position="32"/>
    </location>
</feature>
<dbReference type="Proteomes" id="UP001409585">
    <property type="component" value="Unassembled WGS sequence"/>
</dbReference>
<dbReference type="PROSITE" id="PS00409">
    <property type="entry name" value="PROKAR_NTER_METHYL"/>
    <property type="match status" value="1"/>
</dbReference>
<dbReference type="Pfam" id="PF07963">
    <property type="entry name" value="N_methyl"/>
    <property type="match status" value="1"/>
</dbReference>
<evidence type="ECO:0000313" key="6">
    <source>
        <dbReference type="Proteomes" id="UP001409585"/>
    </source>
</evidence>
<dbReference type="PANTHER" id="PTHR30093">
    <property type="entry name" value="GENERAL SECRETION PATHWAY PROTEIN G"/>
    <property type="match status" value="1"/>
</dbReference>
<keyword evidence="2" id="KW-0488">Methylation</keyword>
<dbReference type="InterPro" id="IPR001082">
    <property type="entry name" value="Pilin"/>
</dbReference>
<keyword evidence="3" id="KW-0281">Fimbrium</keyword>
<comment type="caution">
    <text evidence="5">The sequence shown here is derived from an EMBL/GenBank/DDBJ whole genome shotgun (WGS) entry which is preliminary data.</text>
</comment>
<name>A0AAV3TYF1_9ALTE</name>
<dbReference type="GO" id="GO:0007155">
    <property type="term" value="P:cell adhesion"/>
    <property type="evidence" value="ECO:0007669"/>
    <property type="project" value="InterPro"/>
</dbReference>
<dbReference type="InterPro" id="IPR012902">
    <property type="entry name" value="N_methyl_site"/>
</dbReference>
<gene>
    <name evidence="5" type="primary">pilE_2</name>
    <name evidence="5" type="ORF">GCM10025791_08150</name>
</gene>
<dbReference type="Gene3D" id="3.30.700.10">
    <property type="entry name" value="Glycoprotein, Type 4 Pilin"/>
    <property type="match status" value="1"/>
</dbReference>
<accession>A0AAV3TYF1</accession>
<keyword evidence="6" id="KW-1185">Reference proteome</keyword>
<reference evidence="6" key="1">
    <citation type="journal article" date="2019" name="Int. J. Syst. Evol. Microbiol.">
        <title>The Global Catalogue of Microorganisms (GCM) 10K type strain sequencing project: providing services to taxonomists for standard genome sequencing and annotation.</title>
        <authorList>
            <consortium name="The Broad Institute Genomics Platform"/>
            <consortium name="The Broad Institute Genome Sequencing Center for Infectious Disease"/>
            <person name="Wu L."/>
            <person name="Ma J."/>
        </authorList>
    </citation>
    <scope>NUCLEOTIDE SEQUENCE [LARGE SCALE GENOMIC DNA]</scope>
    <source>
        <strain evidence="6">JCM 19134</strain>
    </source>
</reference>
<evidence type="ECO:0000313" key="5">
    <source>
        <dbReference type="EMBL" id="GAA4933774.1"/>
    </source>
</evidence>
<dbReference type="GO" id="GO:0043107">
    <property type="term" value="P:type IV pilus-dependent motility"/>
    <property type="evidence" value="ECO:0007669"/>
    <property type="project" value="TreeGrafter"/>
</dbReference>
<dbReference type="SUPFAM" id="SSF54523">
    <property type="entry name" value="Pili subunits"/>
    <property type="match status" value="1"/>
</dbReference>
<dbReference type="AlphaFoldDB" id="A0AAV3TYF1"/>
<dbReference type="NCBIfam" id="TIGR02532">
    <property type="entry name" value="IV_pilin_GFxxxE"/>
    <property type="match status" value="1"/>
</dbReference>
<dbReference type="InterPro" id="IPR045584">
    <property type="entry name" value="Pilin-like"/>
</dbReference>
<keyword evidence="4" id="KW-1133">Transmembrane helix</keyword>